<sequence length="84" mass="9481">MERYLIGQTSPTKIPKQSRPIRTAKPDETKDELLYDLQGPYVLRKNKTGWYRDRPFDFAVVNAPSFAKTASKAGGVHVTTLAEI</sequence>
<proteinExistence type="predicted"/>
<evidence type="ECO:0000256" key="1">
    <source>
        <dbReference type="SAM" id="MobiDB-lite"/>
    </source>
</evidence>
<protein>
    <submittedName>
        <fullName evidence="2">Uncharacterized protein</fullName>
    </submittedName>
</protein>
<keyword evidence="3" id="KW-1185">Reference proteome</keyword>
<organism evidence="2 3">
    <name type="scientific">Seiridium unicorne</name>
    <dbReference type="NCBI Taxonomy" id="138068"/>
    <lineage>
        <taxon>Eukaryota</taxon>
        <taxon>Fungi</taxon>
        <taxon>Dikarya</taxon>
        <taxon>Ascomycota</taxon>
        <taxon>Pezizomycotina</taxon>
        <taxon>Sordariomycetes</taxon>
        <taxon>Xylariomycetidae</taxon>
        <taxon>Amphisphaeriales</taxon>
        <taxon>Sporocadaceae</taxon>
        <taxon>Seiridium</taxon>
    </lineage>
</organism>
<feature type="non-terminal residue" evidence="2">
    <location>
        <position position="84"/>
    </location>
</feature>
<reference evidence="2 3" key="1">
    <citation type="journal article" date="2024" name="J. Plant Pathol.">
        <title>Sequence and assembly of the genome of Seiridium unicorne, isolate CBS 538.82, causal agent of cypress canker disease.</title>
        <authorList>
            <person name="Scali E."/>
            <person name="Rocca G.D."/>
            <person name="Danti R."/>
            <person name="Garbelotto M."/>
            <person name="Barberini S."/>
            <person name="Baroncelli R."/>
            <person name="Emiliani G."/>
        </authorList>
    </citation>
    <scope>NUCLEOTIDE SEQUENCE [LARGE SCALE GENOMIC DNA]</scope>
    <source>
        <strain evidence="2 3">BM-138-508</strain>
    </source>
</reference>
<evidence type="ECO:0000313" key="3">
    <source>
        <dbReference type="Proteomes" id="UP001408356"/>
    </source>
</evidence>
<comment type="caution">
    <text evidence="2">The sequence shown here is derived from an EMBL/GenBank/DDBJ whole genome shotgun (WGS) entry which is preliminary data.</text>
</comment>
<evidence type="ECO:0000313" key="2">
    <source>
        <dbReference type="EMBL" id="KAK9420365.1"/>
    </source>
</evidence>
<name>A0ABR2V094_9PEZI</name>
<gene>
    <name evidence="2" type="ORF">SUNI508_14081</name>
</gene>
<accession>A0ABR2V094</accession>
<dbReference type="EMBL" id="JARVKF010000238">
    <property type="protein sequence ID" value="KAK9420365.1"/>
    <property type="molecule type" value="Genomic_DNA"/>
</dbReference>
<feature type="region of interest" description="Disordered" evidence="1">
    <location>
        <begin position="1"/>
        <end position="27"/>
    </location>
</feature>
<dbReference type="Proteomes" id="UP001408356">
    <property type="component" value="Unassembled WGS sequence"/>
</dbReference>